<comment type="caution">
    <text evidence="1">The sequence shown here is derived from an EMBL/GenBank/DDBJ whole genome shotgun (WGS) entry which is preliminary data.</text>
</comment>
<dbReference type="EMBL" id="CALSDN010000009">
    <property type="protein sequence ID" value="CAH6722476.1"/>
    <property type="molecule type" value="Genomic_DNA"/>
</dbReference>
<dbReference type="Proteomes" id="UP001152531">
    <property type="component" value="Unassembled WGS sequence"/>
</dbReference>
<reference evidence="1" key="1">
    <citation type="submission" date="2022-06" db="EMBL/GenBank/DDBJ databases">
        <authorList>
            <person name="Legras J.-L."/>
            <person name="Devillers H."/>
            <person name="Grondin C."/>
        </authorList>
    </citation>
    <scope>NUCLEOTIDE SEQUENCE</scope>
    <source>
        <strain evidence="1">CLIB 1444</strain>
    </source>
</reference>
<name>A0ACA9YBM7_9ASCO</name>
<sequence length="521" mass="60916">MKMNINLLWLFIFINGIIGFTPFYSSDFCSQTITNDCNTTFSYIDSINDAVYPTLKKLVASPYFRYFKINFDKQCKFWDEEYFCASRNCAVELSSRSEVNWDEDLFLNDGSGSKVLDRDEVLSSCNDLDYCEIDDDDNADVANLVNNPERFTGYAGKQAQNIWSAIYNENCFKNDDGSIDSESCSAKQLFFRVVSGMHASISTHLSNEYLFEKEDYDTYEPNLKVFMERVGKFNDRISNLYFNYGLISQSIIQLFKNYPIIELLKHDGTEESNHEESLVELISLLEKESLFKTSLIIEPEYKNEFRNKFRNISSIMDCVGCDRCRMWGKLQTIGYGTALKILNEENDSSLVFRRIEIVSLFNTFDRLSKSIESVKNFKQMYLEHLQDVEKGLVQPGDFDKLTDKNGLSFPFLKDSRELKSKINQMKEIKTDSSEVPKKDTKPVEPVRQGRLKQDFNQSLDEVYKALKFVLNSYRVFPMIILKQTLIRLNYYWNAFIGIDTNEYYEEFQLQQEQQYINLFND</sequence>
<evidence type="ECO:0000313" key="1">
    <source>
        <dbReference type="EMBL" id="CAH6722476.1"/>
    </source>
</evidence>
<protein>
    <submittedName>
        <fullName evidence="1">Endoplasmic oxidoreductin-1</fullName>
    </submittedName>
</protein>
<evidence type="ECO:0000313" key="2">
    <source>
        <dbReference type="Proteomes" id="UP001152531"/>
    </source>
</evidence>
<accession>A0ACA9YBM7</accession>
<proteinExistence type="predicted"/>
<keyword evidence="2" id="KW-1185">Reference proteome</keyword>
<organism evidence="1 2">
    <name type="scientific">[Candida] jaroonii</name>
    <dbReference type="NCBI Taxonomy" id="467808"/>
    <lineage>
        <taxon>Eukaryota</taxon>
        <taxon>Fungi</taxon>
        <taxon>Dikarya</taxon>
        <taxon>Ascomycota</taxon>
        <taxon>Saccharomycotina</taxon>
        <taxon>Pichiomycetes</taxon>
        <taxon>Debaryomycetaceae</taxon>
        <taxon>Yamadazyma</taxon>
    </lineage>
</organism>
<gene>
    <name evidence="1" type="ORF">CLIB1444_09S04412</name>
</gene>